<keyword evidence="3" id="KW-1185">Reference proteome</keyword>
<organism evidence="2 3">
    <name type="scientific">Cirrhinus molitorella</name>
    <name type="common">mud carp</name>
    <dbReference type="NCBI Taxonomy" id="172907"/>
    <lineage>
        <taxon>Eukaryota</taxon>
        <taxon>Metazoa</taxon>
        <taxon>Chordata</taxon>
        <taxon>Craniata</taxon>
        <taxon>Vertebrata</taxon>
        <taxon>Euteleostomi</taxon>
        <taxon>Actinopterygii</taxon>
        <taxon>Neopterygii</taxon>
        <taxon>Teleostei</taxon>
        <taxon>Ostariophysi</taxon>
        <taxon>Cypriniformes</taxon>
        <taxon>Cyprinidae</taxon>
        <taxon>Labeoninae</taxon>
        <taxon>Labeonini</taxon>
        <taxon>Cirrhinus</taxon>
    </lineage>
</organism>
<sequence>MQVAATAEKELGFAGVRKQEKMRNKRHVSSKGASEVGLESDRRERERRGRQKMEAKCFRGRQLEVSVSHHGCLTSAFALNIKKRNHAGKH</sequence>
<proteinExistence type="predicted"/>
<gene>
    <name evidence="2" type="ORF">QQF64_032896</name>
</gene>
<protein>
    <submittedName>
        <fullName evidence="2">Uncharacterized protein</fullName>
    </submittedName>
</protein>
<evidence type="ECO:0000256" key="1">
    <source>
        <dbReference type="SAM" id="MobiDB-lite"/>
    </source>
</evidence>
<reference evidence="2 3" key="1">
    <citation type="submission" date="2023-09" db="EMBL/GenBank/DDBJ databases">
        <authorList>
            <person name="Wang M."/>
        </authorList>
    </citation>
    <scope>NUCLEOTIDE SEQUENCE [LARGE SCALE GENOMIC DNA]</scope>
    <source>
        <strain evidence="2">GT-2023</strain>
        <tissue evidence="2">Liver</tissue>
    </source>
</reference>
<evidence type="ECO:0000313" key="2">
    <source>
        <dbReference type="EMBL" id="KAL1267533.1"/>
    </source>
</evidence>
<dbReference type="EMBL" id="JAYMGO010000009">
    <property type="protein sequence ID" value="KAL1267533.1"/>
    <property type="molecule type" value="Genomic_DNA"/>
</dbReference>
<evidence type="ECO:0000313" key="3">
    <source>
        <dbReference type="Proteomes" id="UP001558613"/>
    </source>
</evidence>
<name>A0ABR3MSC6_9TELE</name>
<feature type="compositionally biased region" description="Basic and acidic residues" evidence="1">
    <location>
        <begin position="39"/>
        <end position="53"/>
    </location>
</feature>
<comment type="caution">
    <text evidence="2">The sequence shown here is derived from an EMBL/GenBank/DDBJ whole genome shotgun (WGS) entry which is preliminary data.</text>
</comment>
<dbReference type="Proteomes" id="UP001558613">
    <property type="component" value="Unassembled WGS sequence"/>
</dbReference>
<feature type="region of interest" description="Disordered" evidence="1">
    <location>
        <begin position="16"/>
        <end position="53"/>
    </location>
</feature>
<accession>A0ABR3MSC6</accession>